<reference evidence="6 7" key="1">
    <citation type="submission" date="2019-07" db="EMBL/GenBank/DDBJ databases">
        <title>Whole genome shotgun sequence of Adhaeribacter aerolatus NBRC 106133.</title>
        <authorList>
            <person name="Hosoyama A."/>
            <person name="Uohara A."/>
            <person name="Ohji S."/>
            <person name="Ichikawa N."/>
        </authorList>
    </citation>
    <scope>NUCLEOTIDE SEQUENCE [LARGE SCALE GENOMIC DNA]</scope>
    <source>
        <strain evidence="6 7">NBRC 106133</strain>
    </source>
</reference>
<dbReference type="PROSITE" id="PS51007">
    <property type="entry name" value="CYTC"/>
    <property type="match status" value="1"/>
</dbReference>
<sequence length="1028" mass="112591">MHNNFLKDLSARMPRITRHRLFKPGADITLAALMAVSVAFNPGKSLLAVADPETDGLETAAGLETKVFATAPMTLNLTNMDIDAKGRVWVTEAVNYRLQHNPENKGRPEGDRILILEDVDGDGKADKQKVFYQGKDVDAALGIAVLGNKVIVSASPNVFIFTDTDGDDKADKKELLFTGIGGVQHDHGMHTFTFGPDGKLYFNFGNEGKQIKDKNGNPIKDQAGNIVADNGKPYRQGMVFRCNPDGSEFEVLAHNFRNNYEVAVDSYGTLWQSDNDDDGNRGVRINYVLPYGNYGYQDEKTGAGWSAYRIGQETEIPLRHWHLNDPGVVPNLLQTGAGSPTGILIYEGKLLPAPFQNQMIHSDAGPNVVRAYPVTPDGAGYKAEILNIVKGVKDQWFRPSDVTVAPDGSLFIADWYDPGVGGHQQGEVQKGRVFRVAPPNTPYTVPKFDVSTAKGAVQALQSPNLETRYFAWTSLRQMDRKAEKELAKLWKNGESRQRARALWLLSKIAGRGPKYIDQALKDKESDIRITGLRAALQLKTDVTPILKMLAKDANPQVRREVAIALRYNKSAEAPAIWADLASQYNGKDKWYLEALGIASDLQADSFFAAWTAKGGGDITKAPDRDLIWRFRSAAALPKLAQIIQQTTNAAELPHYFRAFDFHETSAAKQQALLSLMDGNSPVQKEMTALALQASDKSVQKDAKFQAALKRTIEASRGTKQFTMLLEQHGLPEYNQELQALALTEPGSETSRAAARALAKAPGGTEVLAKAFNSKDPQIALGMITAVGNFENSQVKDLLQTTMLDTKRSLPVRQLALQKFGAGGSGEDRLVELVKNKKIPADLEETAANTLLRAWRPEIKEVAAIYFKKPTREGKPLSPIAQLAVMTGDAASGKAVFAQSCNVCHKVNNEGAWFGPELTEIGSKLPKQALYTAILHPDAGISFGYEGYTVKLKDGSQMVGIIASQTEDKLDLRLPGGQVMSYAMKDVVSKKQMDKSLMPANLQQGMSEKDLVNLVEYLASLKKVSTAKQ</sequence>
<name>A0A512B4U8_9BACT</name>
<dbReference type="GO" id="GO:0009055">
    <property type="term" value="F:electron transfer activity"/>
    <property type="evidence" value="ECO:0007669"/>
    <property type="project" value="InterPro"/>
</dbReference>
<feature type="domain" description="Cytochrome c" evidence="5">
    <location>
        <begin position="887"/>
        <end position="1021"/>
    </location>
</feature>
<protein>
    <recommendedName>
        <fullName evidence="5">Cytochrome c domain-containing protein</fullName>
    </recommendedName>
</protein>
<comment type="caution">
    <text evidence="6">The sequence shown here is derived from an EMBL/GenBank/DDBJ whole genome shotgun (WGS) entry which is preliminary data.</text>
</comment>
<organism evidence="6 7">
    <name type="scientific">Adhaeribacter aerolatus</name>
    <dbReference type="NCBI Taxonomy" id="670289"/>
    <lineage>
        <taxon>Bacteria</taxon>
        <taxon>Pseudomonadati</taxon>
        <taxon>Bacteroidota</taxon>
        <taxon>Cytophagia</taxon>
        <taxon>Cytophagales</taxon>
        <taxon>Hymenobacteraceae</taxon>
        <taxon>Adhaeribacter</taxon>
    </lineage>
</organism>
<dbReference type="OrthoDB" id="9808161at2"/>
<dbReference type="InterPro" id="IPR011989">
    <property type="entry name" value="ARM-like"/>
</dbReference>
<accession>A0A512B4U8</accession>
<evidence type="ECO:0000313" key="7">
    <source>
        <dbReference type="Proteomes" id="UP000321532"/>
    </source>
</evidence>
<dbReference type="InterPro" id="IPR055557">
    <property type="entry name" value="DUF7133"/>
</dbReference>
<dbReference type="SUPFAM" id="SSF48371">
    <property type="entry name" value="ARM repeat"/>
    <property type="match status" value="1"/>
</dbReference>
<dbReference type="InterPro" id="IPR011042">
    <property type="entry name" value="6-blade_b-propeller_TolB-like"/>
</dbReference>
<dbReference type="Pfam" id="PF23500">
    <property type="entry name" value="DUF7133"/>
    <property type="match status" value="1"/>
</dbReference>
<dbReference type="NCBIfam" id="TIGR02603">
    <property type="entry name" value="CxxCH_TIGR02603"/>
    <property type="match status" value="1"/>
</dbReference>
<dbReference type="SUPFAM" id="SSF46626">
    <property type="entry name" value="Cytochrome c"/>
    <property type="match status" value="1"/>
</dbReference>
<evidence type="ECO:0000256" key="1">
    <source>
        <dbReference type="ARBA" id="ARBA00022617"/>
    </source>
</evidence>
<dbReference type="Proteomes" id="UP000321532">
    <property type="component" value="Unassembled WGS sequence"/>
</dbReference>
<proteinExistence type="predicted"/>
<keyword evidence="2 4" id="KW-0479">Metal-binding</keyword>
<dbReference type="GO" id="GO:0046872">
    <property type="term" value="F:metal ion binding"/>
    <property type="evidence" value="ECO:0007669"/>
    <property type="project" value="UniProtKB-KW"/>
</dbReference>
<dbReference type="PANTHER" id="PTHR33546:SF1">
    <property type="entry name" value="LARGE, MULTIFUNCTIONAL SECRETED PROTEIN"/>
    <property type="match status" value="1"/>
</dbReference>
<dbReference type="Pfam" id="PF00034">
    <property type="entry name" value="Cytochrom_C"/>
    <property type="match status" value="1"/>
</dbReference>
<dbReference type="GO" id="GO:0020037">
    <property type="term" value="F:heme binding"/>
    <property type="evidence" value="ECO:0007669"/>
    <property type="project" value="InterPro"/>
</dbReference>
<keyword evidence="3 4" id="KW-0408">Iron</keyword>
<gene>
    <name evidence="6" type="ORF">AAE02nite_46380</name>
</gene>
<dbReference type="Gene3D" id="2.120.10.30">
    <property type="entry name" value="TolB, C-terminal domain"/>
    <property type="match status" value="1"/>
</dbReference>
<dbReference type="InterPro" id="IPR013428">
    <property type="entry name" value="Membrane-bound_put_N"/>
</dbReference>
<dbReference type="InterPro" id="IPR013427">
    <property type="entry name" value="Haem-bd_dom_put"/>
</dbReference>
<dbReference type="AlphaFoldDB" id="A0A512B4U8"/>
<dbReference type="Gene3D" id="1.10.760.10">
    <property type="entry name" value="Cytochrome c-like domain"/>
    <property type="match status" value="1"/>
</dbReference>
<dbReference type="EMBL" id="BJYS01000047">
    <property type="protein sequence ID" value="GEO06974.1"/>
    <property type="molecule type" value="Genomic_DNA"/>
</dbReference>
<evidence type="ECO:0000256" key="4">
    <source>
        <dbReference type="PROSITE-ProRule" id="PRU00433"/>
    </source>
</evidence>
<dbReference type="NCBIfam" id="TIGR02604">
    <property type="entry name" value="Piru_Ver_Nterm"/>
    <property type="match status" value="1"/>
</dbReference>
<evidence type="ECO:0000256" key="3">
    <source>
        <dbReference type="ARBA" id="ARBA00023004"/>
    </source>
</evidence>
<dbReference type="InterPro" id="IPR009056">
    <property type="entry name" value="Cyt_c-like_dom"/>
</dbReference>
<keyword evidence="1 4" id="KW-0349">Heme</keyword>
<keyword evidence="7" id="KW-1185">Reference proteome</keyword>
<evidence type="ECO:0000256" key="2">
    <source>
        <dbReference type="ARBA" id="ARBA00022723"/>
    </source>
</evidence>
<dbReference type="PANTHER" id="PTHR33546">
    <property type="entry name" value="LARGE, MULTIFUNCTIONAL SECRETED PROTEIN-RELATED"/>
    <property type="match status" value="1"/>
</dbReference>
<dbReference type="RefSeq" id="WP_146904171.1">
    <property type="nucleotide sequence ID" value="NZ_BJYS01000047.1"/>
</dbReference>
<evidence type="ECO:0000259" key="5">
    <source>
        <dbReference type="PROSITE" id="PS51007"/>
    </source>
</evidence>
<dbReference type="Gene3D" id="1.25.10.10">
    <property type="entry name" value="Leucine-rich Repeat Variant"/>
    <property type="match status" value="2"/>
</dbReference>
<dbReference type="InterPro" id="IPR016024">
    <property type="entry name" value="ARM-type_fold"/>
</dbReference>
<dbReference type="InterPro" id="IPR011041">
    <property type="entry name" value="Quinoprot_gluc/sorb_DH_b-prop"/>
</dbReference>
<dbReference type="InterPro" id="IPR036909">
    <property type="entry name" value="Cyt_c-like_dom_sf"/>
</dbReference>
<evidence type="ECO:0000313" key="6">
    <source>
        <dbReference type="EMBL" id="GEO06974.1"/>
    </source>
</evidence>
<dbReference type="SUPFAM" id="SSF50952">
    <property type="entry name" value="Soluble quinoprotein glucose dehydrogenase"/>
    <property type="match status" value="1"/>
</dbReference>